<gene>
    <name evidence="2" type="ORF">chiPu_0009448</name>
</gene>
<accession>A0A401SKS8</accession>
<keyword evidence="3" id="KW-1185">Reference proteome</keyword>
<feature type="domain" description="SAM" evidence="1">
    <location>
        <begin position="88"/>
        <end position="126"/>
    </location>
</feature>
<dbReference type="STRING" id="137246.A0A401SKS8"/>
<evidence type="ECO:0000313" key="3">
    <source>
        <dbReference type="Proteomes" id="UP000287033"/>
    </source>
</evidence>
<comment type="caution">
    <text evidence="2">The sequence shown here is derived from an EMBL/GenBank/DDBJ whole genome shotgun (WGS) entry which is preliminary data.</text>
</comment>
<dbReference type="OMA" id="MMAAGNY"/>
<name>A0A401SKS8_CHIPU</name>
<proteinExistence type="predicted"/>
<reference evidence="2 3" key="1">
    <citation type="journal article" date="2018" name="Nat. Ecol. Evol.">
        <title>Shark genomes provide insights into elasmobranch evolution and the origin of vertebrates.</title>
        <authorList>
            <person name="Hara Y"/>
            <person name="Yamaguchi K"/>
            <person name="Onimaru K"/>
            <person name="Kadota M"/>
            <person name="Koyanagi M"/>
            <person name="Keeley SD"/>
            <person name="Tatsumi K"/>
            <person name="Tanaka K"/>
            <person name="Motone F"/>
            <person name="Kageyama Y"/>
            <person name="Nozu R"/>
            <person name="Adachi N"/>
            <person name="Nishimura O"/>
            <person name="Nakagawa R"/>
            <person name="Tanegashima C"/>
            <person name="Kiyatake I"/>
            <person name="Matsumoto R"/>
            <person name="Murakumo K"/>
            <person name="Nishida K"/>
            <person name="Terakita A"/>
            <person name="Kuratani S"/>
            <person name="Sato K"/>
            <person name="Hyodo S Kuraku.S."/>
        </authorList>
    </citation>
    <scope>NUCLEOTIDE SEQUENCE [LARGE SCALE GENOMIC DNA]</scope>
</reference>
<protein>
    <recommendedName>
        <fullName evidence="1">SAM domain-containing protein</fullName>
    </recommendedName>
</protein>
<dbReference type="Pfam" id="PF07647">
    <property type="entry name" value="SAM_2"/>
    <property type="match status" value="1"/>
</dbReference>
<dbReference type="OrthoDB" id="2412973at2759"/>
<dbReference type="EMBL" id="BEZZ01000335">
    <property type="protein sequence ID" value="GCC30994.1"/>
    <property type="molecule type" value="Genomic_DNA"/>
</dbReference>
<dbReference type="Gene3D" id="1.10.150.50">
    <property type="entry name" value="Transcription Factor, Ets-1"/>
    <property type="match status" value="1"/>
</dbReference>
<sequence>MGKLICLVTISHYRLSWGLALIQALNIAAYSLSLSHTHTHPEPRVSSSDRNNHSHSELFQEATAAQLLEKQPSLTHCAVVSGQVLERILFDEEYDGVEDLLHLTEADLRQLGIQNQTHRTHIVSNIILLQERERRRELKMMAAGNYASLPRKIQTSRKSSLQSSMDMLNIKGRLTGQLSGSLQGISIHGTLPRKKNGKVSVIPDGTYSPIGNQPQPLPTRLRKTSLSYEIIEEHPLQEVTEFHSGDPDIMDFALEYVKVSNLFQNIIHVLV</sequence>
<dbReference type="SUPFAM" id="SSF47769">
    <property type="entry name" value="SAM/Pointed domain"/>
    <property type="match status" value="1"/>
</dbReference>
<dbReference type="InterPro" id="IPR013761">
    <property type="entry name" value="SAM/pointed_sf"/>
</dbReference>
<dbReference type="Proteomes" id="UP000287033">
    <property type="component" value="Unassembled WGS sequence"/>
</dbReference>
<evidence type="ECO:0000313" key="2">
    <source>
        <dbReference type="EMBL" id="GCC30994.1"/>
    </source>
</evidence>
<dbReference type="InterPro" id="IPR001660">
    <property type="entry name" value="SAM"/>
</dbReference>
<dbReference type="AlphaFoldDB" id="A0A401SKS8"/>
<evidence type="ECO:0000259" key="1">
    <source>
        <dbReference type="Pfam" id="PF07647"/>
    </source>
</evidence>
<organism evidence="2 3">
    <name type="scientific">Chiloscyllium punctatum</name>
    <name type="common">Brownbanded bambooshark</name>
    <name type="synonym">Hemiscyllium punctatum</name>
    <dbReference type="NCBI Taxonomy" id="137246"/>
    <lineage>
        <taxon>Eukaryota</taxon>
        <taxon>Metazoa</taxon>
        <taxon>Chordata</taxon>
        <taxon>Craniata</taxon>
        <taxon>Vertebrata</taxon>
        <taxon>Chondrichthyes</taxon>
        <taxon>Elasmobranchii</taxon>
        <taxon>Galeomorphii</taxon>
        <taxon>Galeoidea</taxon>
        <taxon>Orectolobiformes</taxon>
        <taxon>Hemiscylliidae</taxon>
        <taxon>Chiloscyllium</taxon>
    </lineage>
</organism>